<accession>A0A420Y3N7</accession>
<evidence type="ECO:0000256" key="8">
    <source>
        <dbReference type="ARBA" id="ARBA00031256"/>
    </source>
</evidence>
<dbReference type="EMBL" id="QVQW01000056">
    <property type="protein sequence ID" value="RKU42488.1"/>
    <property type="molecule type" value="Genomic_DNA"/>
</dbReference>
<name>A0A420Y3N7_9PEZI</name>
<evidence type="ECO:0000313" key="11">
    <source>
        <dbReference type="EMBL" id="RKU42488.1"/>
    </source>
</evidence>
<comment type="similarity">
    <text evidence="2 9">Belongs to the Mediator complex subunit 5 family.</text>
</comment>
<dbReference type="AlphaFoldDB" id="A0A420Y3N7"/>
<dbReference type="PANTHER" id="PTHR35784:SF1">
    <property type="entry name" value="MEDIATOR OF RNA POLYMERASE II TRANSCRIPTION SUBUNIT 5"/>
    <property type="match status" value="1"/>
</dbReference>
<keyword evidence="6 9" id="KW-0804">Transcription</keyword>
<evidence type="ECO:0000256" key="9">
    <source>
        <dbReference type="RuleBase" id="RU364142"/>
    </source>
</evidence>
<comment type="subcellular location">
    <subcellularLocation>
        <location evidence="1 9">Nucleus</location>
    </subcellularLocation>
</comment>
<dbReference type="GO" id="GO:0003712">
    <property type="term" value="F:transcription coregulator activity"/>
    <property type="evidence" value="ECO:0007669"/>
    <property type="project" value="InterPro"/>
</dbReference>
<evidence type="ECO:0000256" key="5">
    <source>
        <dbReference type="ARBA" id="ARBA00023159"/>
    </source>
</evidence>
<evidence type="ECO:0000256" key="1">
    <source>
        <dbReference type="ARBA" id="ARBA00004123"/>
    </source>
</evidence>
<gene>
    <name evidence="11" type="primary">NUT1</name>
    <name evidence="9" type="synonym">MED5</name>
    <name evidence="11" type="ORF">DL546_006066</name>
</gene>
<comment type="caution">
    <text evidence="11">The sequence shown here is derived from an EMBL/GenBank/DDBJ whole genome shotgun (WGS) entry which is preliminary data.</text>
</comment>
<dbReference type="PANTHER" id="PTHR35784">
    <property type="entry name" value="MEDIATOR OF RNA POLYMERASE II TRANSCRIPTION SUBUNIT 5"/>
    <property type="match status" value="1"/>
</dbReference>
<evidence type="ECO:0000256" key="7">
    <source>
        <dbReference type="ARBA" id="ARBA00023242"/>
    </source>
</evidence>
<dbReference type="Proteomes" id="UP000275385">
    <property type="component" value="Unassembled WGS sequence"/>
</dbReference>
<dbReference type="OrthoDB" id="5322661at2759"/>
<evidence type="ECO:0000256" key="2">
    <source>
        <dbReference type="ARBA" id="ARBA00008782"/>
    </source>
</evidence>
<dbReference type="InterPro" id="IPR014801">
    <property type="entry name" value="Mediator_Med5_fun"/>
</dbReference>
<evidence type="ECO:0000256" key="3">
    <source>
        <dbReference type="ARBA" id="ARBA00020628"/>
    </source>
</evidence>
<keyword evidence="7 9" id="KW-0539">Nucleus</keyword>
<comment type="function">
    <text evidence="9">Component of the Mediator complex, a coactivator involved in the regulated transcription of nearly all RNA polymerase II-dependent genes. Mediator functions as a bridge to convey information from gene-specific regulatory proteins to the basal RNA polymerase II transcription machinery. Mediator is recruited to promoters by direct interactions with regulatory proteins and serves as a scaffold for the assembly of a functional preinitiation complex with RNA polymerase II and the general transcription factors.</text>
</comment>
<feature type="compositionally biased region" description="Basic and acidic residues" evidence="10">
    <location>
        <begin position="109"/>
        <end position="121"/>
    </location>
</feature>
<evidence type="ECO:0000256" key="10">
    <source>
        <dbReference type="SAM" id="MobiDB-lite"/>
    </source>
</evidence>
<dbReference type="STRING" id="177199.A0A420Y3N7"/>
<comment type="subunit">
    <text evidence="9">Component of the Mediator complex.</text>
</comment>
<evidence type="ECO:0000256" key="6">
    <source>
        <dbReference type="ARBA" id="ARBA00023163"/>
    </source>
</evidence>
<keyword evidence="5 9" id="KW-0010">Activator</keyword>
<evidence type="ECO:0000313" key="12">
    <source>
        <dbReference type="Proteomes" id="UP000275385"/>
    </source>
</evidence>
<feature type="region of interest" description="Disordered" evidence="10">
    <location>
        <begin position="103"/>
        <end position="129"/>
    </location>
</feature>
<evidence type="ECO:0000256" key="4">
    <source>
        <dbReference type="ARBA" id="ARBA00023015"/>
    </source>
</evidence>
<dbReference type="GO" id="GO:0006357">
    <property type="term" value="P:regulation of transcription by RNA polymerase II"/>
    <property type="evidence" value="ECO:0007669"/>
    <property type="project" value="InterPro"/>
</dbReference>
<sequence>MMDIRRVPAAREQWRKFLARCLNKRVDPDDFEAFVHMHQARWPLPSMMIADLLLRPTPRHTHSPDMLIPQYIQRLLKRKIITVTSVLCALYRHSTLHTLVNKETGQGLADKEEGGRKEAKKLPPKPQRWHSSYGVEEIIFFGLTKAVRQESAIKSVRDALDVMRVISSWMGLLSDALENLATTDALGVPVHSNNLKLETGASTSAFVLLLLGACEDPVVLNALSRPAAKAVRRQLSDGLAKFVPYMPHQAGDIQARLQIFQTQTLAGFEPVDKAKQKEADEANTQLNEVFDQTLGLDNYQVTEIPVENTRAGLYVYLNAALVGRPLIDDAALFSYFHNRYQGDLQATAIHLILASFDVLANAVFRNEGPQSSHLLRSYLISKVPLLLSSLASQASAMSVYPFNSELCIMQALNQVDTNVFPTLSNMFDQSSSHHRDTESVRQEFFFACLLHGLVSESARDKLLGDITFQELPRGGRYVKEVLVQQCMNNEKRMKELIGEIDAFEGNAGAVCQAVAEVLVQLCRNKDTMSLKQWCSQLARKPRSLDVLMLFNRPETILQPLCELLDNWQYDENREDQGEYQLVYDEFSSILFLLLALAYRYGLSAADLKIRSPDSFVGKLLNKPHHARDLDDLNEQEASRVGGWIHGLFDSEVSGLGDELMSSCSPQDFYLLIPTLVGQIVQALSTGSLSDEMLKAGLEYLVEPFLLPSLIPAFFYLCSHLWKDQQNEQRAVIRILQLIILPSSISNEEASGMLSSVLNIVTIPLESALRSYLKRDPSNSDIDPLLRALREKTPLSRRTEGADNNELQAWSNGTLAQSVRNIMHNLITWAQQQNNTLNPGNSGNPTSYTHRQVLMAIKLCGARPILSVILDELKSQTEAGNGGVAYDVATALVCAPDVGNADIAGDSMLLDAAGQVPAQPQRRMSLRDALKIKAERWKKLDADMAQMVVRLYRRVEAQCTVQQVQQVVQIPQDNSMDMVDQTGGIMGQADSLGGMVDQNGNMMDQSGGMMGMQGDLLTAGMGGTMSLNVNAADMNAAMVANTAGLDGTVDLTGGQGTGAAGGDVGAAGAGGINDMTSEDIFSGLGDVPGGYDYSDWTDGMDLG</sequence>
<protein>
    <recommendedName>
        <fullName evidence="3 9">Mediator of RNA polymerase II transcription subunit 5</fullName>
    </recommendedName>
    <alternativeName>
        <fullName evidence="8 9">Mediator complex subunit 5</fullName>
    </alternativeName>
</protein>
<proteinExistence type="inferred from homology"/>
<dbReference type="Pfam" id="PF08689">
    <property type="entry name" value="Med5"/>
    <property type="match status" value="1"/>
</dbReference>
<reference evidence="11 12" key="1">
    <citation type="submission" date="2018-08" db="EMBL/GenBank/DDBJ databases">
        <title>Draft genome of the lignicolous fungus Coniochaeta pulveracea.</title>
        <authorList>
            <person name="Borstlap C.J."/>
            <person name="De Witt R.N."/>
            <person name="Botha A."/>
            <person name="Volschenk H."/>
        </authorList>
    </citation>
    <scope>NUCLEOTIDE SEQUENCE [LARGE SCALE GENOMIC DNA]</scope>
    <source>
        <strain evidence="11 12">CAB683</strain>
    </source>
</reference>
<keyword evidence="4 9" id="KW-0805">Transcription regulation</keyword>
<keyword evidence="12" id="KW-1185">Reference proteome</keyword>
<dbReference type="GO" id="GO:0016592">
    <property type="term" value="C:mediator complex"/>
    <property type="evidence" value="ECO:0007669"/>
    <property type="project" value="InterPro"/>
</dbReference>
<organism evidence="11 12">
    <name type="scientific">Coniochaeta pulveracea</name>
    <dbReference type="NCBI Taxonomy" id="177199"/>
    <lineage>
        <taxon>Eukaryota</taxon>
        <taxon>Fungi</taxon>
        <taxon>Dikarya</taxon>
        <taxon>Ascomycota</taxon>
        <taxon>Pezizomycotina</taxon>
        <taxon>Sordariomycetes</taxon>
        <taxon>Sordariomycetidae</taxon>
        <taxon>Coniochaetales</taxon>
        <taxon>Coniochaetaceae</taxon>
        <taxon>Coniochaeta</taxon>
    </lineage>
</organism>